<proteinExistence type="predicted"/>
<gene>
    <name evidence="2" type="ordered locus">Desru_2910</name>
</gene>
<accession>F6DT19</accession>
<name>F6DT19_DESRL</name>
<feature type="region of interest" description="Disordered" evidence="1">
    <location>
        <begin position="66"/>
        <end position="101"/>
    </location>
</feature>
<evidence type="ECO:0000256" key="1">
    <source>
        <dbReference type="SAM" id="MobiDB-lite"/>
    </source>
</evidence>
<sequence>MFRFFPPLRDPRAALFGLTFFSNQSPGIEDKLENFANILETTRKSLSIIRTEMKNFETTMHSLMLPPKQQYSNKPVEIPDQEEADCNPSQSYAPPPVNPQGNVLTQYPASYAFEQPVTTMAVEPAVEKKNESSDQLQSFLRDLQRLIDEYTGQ</sequence>
<dbReference type="KEGG" id="dru:Desru_2910"/>
<dbReference type="AlphaFoldDB" id="F6DT19"/>
<protein>
    <submittedName>
        <fullName evidence="2">Uncharacterized protein</fullName>
    </submittedName>
</protein>
<reference evidence="3" key="1">
    <citation type="submission" date="2011-05" db="EMBL/GenBank/DDBJ databases">
        <title>Complete sequence of Desulfotomaculum ruminis DSM 2154.</title>
        <authorList>
            <person name="Lucas S."/>
            <person name="Copeland A."/>
            <person name="Lapidus A."/>
            <person name="Cheng J.-F."/>
            <person name="Goodwin L."/>
            <person name="Pitluck S."/>
            <person name="Lu M."/>
            <person name="Detter J.C."/>
            <person name="Han C."/>
            <person name="Tapia R."/>
            <person name="Land M."/>
            <person name="Hauser L."/>
            <person name="Kyrpides N."/>
            <person name="Ivanova N."/>
            <person name="Mikhailova N."/>
            <person name="Pagani I."/>
            <person name="Stams A.J.M."/>
            <person name="Plugge C.M."/>
            <person name="Muyzer G."/>
            <person name="Kuever J."/>
            <person name="Parshina S.N."/>
            <person name="Ivanova A.E."/>
            <person name="Nazina T.N."/>
            <person name="Brambilla E."/>
            <person name="Spring S."/>
            <person name="Klenk H.-P."/>
            <person name="Woyke T."/>
        </authorList>
    </citation>
    <scope>NUCLEOTIDE SEQUENCE [LARGE SCALE GENOMIC DNA]</scope>
    <source>
        <strain evidence="3">ATCC 23193 / DSM 2154 / NCIB 8452 / DL</strain>
    </source>
</reference>
<dbReference type="EMBL" id="CP002780">
    <property type="protein sequence ID" value="AEG61124.1"/>
    <property type="molecule type" value="Genomic_DNA"/>
</dbReference>
<keyword evidence="3" id="KW-1185">Reference proteome</keyword>
<organism evidence="2 3">
    <name type="scientific">Desulforamulus ruminis (strain ATCC 23193 / DSM 2154 / NCIMB 8452 / DL)</name>
    <name type="common">Desulfotomaculum ruminis</name>
    <dbReference type="NCBI Taxonomy" id="696281"/>
    <lineage>
        <taxon>Bacteria</taxon>
        <taxon>Bacillati</taxon>
        <taxon>Bacillota</taxon>
        <taxon>Clostridia</taxon>
        <taxon>Eubacteriales</taxon>
        <taxon>Peptococcaceae</taxon>
        <taxon>Desulforamulus</taxon>
    </lineage>
</organism>
<dbReference type="HOGENOM" id="CLU_1755912_0_0_9"/>
<dbReference type="Proteomes" id="UP000009234">
    <property type="component" value="Chromosome"/>
</dbReference>
<reference evidence="2 3" key="2">
    <citation type="journal article" date="2012" name="Stand. Genomic Sci.">
        <title>Complete genome sequence of the sulfate-reducing firmicute Desulfotomaculum ruminis type strain (DL(T)).</title>
        <authorList>
            <person name="Spring S."/>
            <person name="Visser M."/>
            <person name="Lu M."/>
            <person name="Copeland A."/>
            <person name="Lapidus A."/>
            <person name="Lucas S."/>
            <person name="Cheng J.F."/>
            <person name="Han C."/>
            <person name="Tapia R."/>
            <person name="Goodwin L.A."/>
            <person name="Pitluck S."/>
            <person name="Ivanova N."/>
            <person name="Land M."/>
            <person name="Hauser L."/>
            <person name="Larimer F."/>
            <person name="Rohde M."/>
            <person name="Goker M."/>
            <person name="Detter J.C."/>
            <person name="Kyrpides N.C."/>
            <person name="Woyke T."/>
            <person name="Schaap P.J."/>
            <person name="Plugge C.M."/>
            <person name="Muyzer G."/>
            <person name="Kuever J."/>
            <person name="Pereira I.A."/>
            <person name="Parshina S.N."/>
            <person name="Bernier-Latmani R."/>
            <person name="Stams A.J."/>
            <person name="Klenk H.P."/>
        </authorList>
    </citation>
    <scope>NUCLEOTIDE SEQUENCE [LARGE SCALE GENOMIC DNA]</scope>
    <source>
        <strain evidence="3">ATCC 23193 / DSM 2154 / NCIB 8452 / DL</strain>
    </source>
</reference>
<evidence type="ECO:0000313" key="3">
    <source>
        <dbReference type="Proteomes" id="UP000009234"/>
    </source>
</evidence>
<evidence type="ECO:0000313" key="2">
    <source>
        <dbReference type="EMBL" id="AEG61124.1"/>
    </source>
</evidence>